<dbReference type="InterPro" id="IPR001007">
    <property type="entry name" value="VWF_dom"/>
</dbReference>
<dbReference type="PROSITE" id="PS51252">
    <property type="entry name" value="ANTISTASIN"/>
    <property type="match status" value="2"/>
</dbReference>
<dbReference type="Gene3D" id="2.10.70.10">
    <property type="entry name" value="Complement Module, domain 1"/>
    <property type="match status" value="1"/>
</dbReference>
<evidence type="ECO:0000256" key="2">
    <source>
        <dbReference type="ARBA" id="ARBA00022737"/>
    </source>
</evidence>
<dbReference type="SUPFAM" id="SSF57262">
    <property type="entry name" value="Leech antihemostatic proteins"/>
    <property type="match status" value="1"/>
</dbReference>
<dbReference type="InterPro" id="IPR011061">
    <property type="entry name" value="Hirudin/antistatin"/>
</dbReference>
<dbReference type="InterPro" id="IPR004094">
    <property type="entry name" value="Antistasin-like"/>
</dbReference>
<feature type="transmembrane region" description="Helical" evidence="4">
    <location>
        <begin position="381"/>
        <end position="405"/>
    </location>
</feature>
<reference evidence="7 8" key="1">
    <citation type="journal article" date="2024" name="bioRxiv">
        <title>A reference genome for Trichogramma kaykai: A tiny desert-dwelling parasitoid wasp with competing sex-ratio distorters.</title>
        <authorList>
            <person name="Culotta J."/>
            <person name="Lindsey A.R."/>
        </authorList>
    </citation>
    <scope>NUCLEOTIDE SEQUENCE [LARGE SCALE GENOMIC DNA]</scope>
    <source>
        <strain evidence="7 8">KSX58</strain>
    </source>
</reference>
<dbReference type="InterPro" id="IPR052624">
    <property type="entry name" value="CRIM1"/>
</dbReference>
<evidence type="ECO:0000256" key="4">
    <source>
        <dbReference type="SAM" id="Phobius"/>
    </source>
</evidence>
<evidence type="ECO:0000313" key="8">
    <source>
        <dbReference type="Proteomes" id="UP001627154"/>
    </source>
</evidence>
<proteinExistence type="predicted"/>
<feature type="region of interest" description="Disordered" evidence="3">
    <location>
        <begin position="1"/>
        <end position="23"/>
    </location>
</feature>
<evidence type="ECO:0000313" key="7">
    <source>
        <dbReference type="EMBL" id="KAL3384711.1"/>
    </source>
</evidence>
<dbReference type="PANTHER" id="PTHR46439:SF1">
    <property type="entry name" value="CYSTEINE-RICH MOTOR NEURON 1 PROTEIN"/>
    <property type="match status" value="1"/>
</dbReference>
<evidence type="ECO:0000256" key="1">
    <source>
        <dbReference type="ARBA" id="ARBA00022729"/>
    </source>
</evidence>
<dbReference type="EMBL" id="JBJJXI010000169">
    <property type="protein sequence ID" value="KAL3384711.1"/>
    <property type="molecule type" value="Genomic_DNA"/>
</dbReference>
<feature type="domain" description="Antistasin-like" evidence="6">
    <location>
        <begin position="235"/>
        <end position="263"/>
    </location>
</feature>
<dbReference type="Gene3D" id="2.10.22.10">
    <property type="entry name" value="Antistasin, domain 1"/>
    <property type="match status" value="2"/>
</dbReference>
<sequence length="449" mass="49308">MSGKSSRYAKSLAPTAESGRCFHEDSCPDDSTTDSKGQCVCIPHCPTAQPCEDGQHSLMVKSGDSSQPGKCCPLYECRAQELVRYEFGPTTGKLLDNCVDRSGNHHNFNDEWIDSMDPCMQCRCLDGKESCVIPHCKPCNHRLPPRKDQCCGDCVDRPIDCQVAPPLDCELRCETFDVNEQGCQICKCLDNGEVLHNNSSNKEQQQTTNTIDAASAGPTVLDAENPAKSSVAANCTKPNCPQAKTVCPYGNLLDSNGCPTCSCRLECPRLDSCLKKCPQGYRRDDKGCQICKCRSNCQDPDSRQIYKPDETWSPDPCRKCVCKQNGHISCSDTTECINYCENPMPPSNGSCCPICPPKTTMEGEASGNSTSTSSSASSSRGWGVVPITLICVLGLLCCMLMAHLVRNRFRARLPTSENEFTNAYPQQYYKCIPVYESHLSRNTEKLAPL</sequence>
<accession>A0ABD2VVE7</accession>
<keyword evidence="4" id="KW-1133">Transmembrane helix</keyword>
<keyword evidence="2" id="KW-0677">Repeat</keyword>
<dbReference type="AlphaFoldDB" id="A0ABD2VVE7"/>
<evidence type="ECO:0008006" key="9">
    <source>
        <dbReference type="Google" id="ProtNLM"/>
    </source>
</evidence>
<dbReference type="PROSITE" id="PS50184">
    <property type="entry name" value="VWFC_2"/>
    <property type="match status" value="1"/>
</dbReference>
<protein>
    <recommendedName>
        <fullName evidence="9">VWFC domain-containing protein</fullName>
    </recommendedName>
</protein>
<keyword evidence="1" id="KW-0732">Signal</keyword>
<dbReference type="SMART" id="SM00214">
    <property type="entry name" value="VWC"/>
    <property type="match status" value="2"/>
</dbReference>
<dbReference type="Pfam" id="PF02822">
    <property type="entry name" value="Antistasin"/>
    <property type="match status" value="2"/>
</dbReference>
<feature type="domain" description="VWFC" evidence="5">
    <location>
        <begin position="295"/>
        <end position="356"/>
    </location>
</feature>
<dbReference type="SUPFAM" id="SSF57603">
    <property type="entry name" value="FnI-like domain"/>
    <property type="match status" value="1"/>
</dbReference>
<feature type="domain" description="Antistasin-like" evidence="6">
    <location>
        <begin position="267"/>
        <end position="293"/>
    </location>
</feature>
<keyword evidence="4" id="KW-0472">Membrane</keyword>
<dbReference type="Pfam" id="PF00093">
    <property type="entry name" value="VWC"/>
    <property type="match status" value="1"/>
</dbReference>
<name>A0ABD2VVE7_9HYME</name>
<comment type="caution">
    <text evidence="7">The sequence shown here is derived from an EMBL/GenBank/DDBJ whole genome shotgun (WGS) entry which is preliminary data.</text>
</comment>
<evidence type="ECO:0000259" key="5">
    <source>
        <dbReference type="PROSITE" id="PS50184"/>
    </source>
</evidence>
<keyword evidence="8" id="KW-1185">Reference proteome</keyword>
<keyword evidence="4" id="KW-0812">Transmembrane</keyword>
<gene>
    <name evidence="7" type="ORF">TKK_019533</name>
</gene>
<dbReference type="PANTHER" id="PTHR46439">
    <property type="entry name" value="CYSTEINE-RICH MOTOR NEURON 1 PROTEIN"/>
    <property type="match status" value="1"/>
</dbReference>
<evidence type="ECO:0000259" key="6">
    <source>
        <dbReference type="PROSITE" id="PS51252"/>
    </source>
</evidence>
<organism evidence="7 8">
    <name type="scientific">Trichogramma kaykai</name>
    <dbReference type="NCBI Taxonomy" id="54128"/>
    <lineage>
        <taxon>Eukaryota</taxon>
        <taxon>Metazoa</taxon>
        <taxon>Ecdysozoa</taxon>
        <taxon>Arthropoda</taxon>
        <taxon>Hexapoda</taxon>
        <taxon>Insecta</taxon>
        <taxon>Pterygota</taxon>
        <taxon>Neoptera</taxon>
        <taxon>Endopterygota</taxon>
        <taxon>Hymenoptera</taxon>
        <taxon>Apocrita</taxon>
        <taxon>Proctotrupomorpha</taxon>
        <taxon>Chalcidoidea</taxon>
        <taxon>Trichogrammatidae</taxon>
        <taxon>Trichogramma</taxon>
    </lineage>
</organism>
<dbReference type="Proteomes" id="UP001627154">
    <property type="component" value="Unassembled WGS sequence"/>
</dbReference>
<evidence type="ECO:0000256" key="3">
    <source>
        <dbReference type="SAM" id="MobiDB-lite"/>
    </source>
</evidence>